<organism evidence="3 4">
    <name type="scientific">Pseudomonas asplenii</name>
    <dbReference type="NCBI Taxonomy" id="53407"/>
    <lineage>
        <taxon>Bacteria</taxon>
        <taxon>Pseudomonadati</taxon>
        <taxon>Pseudomonadota</taxon>
        <taxon>Gammaproteobacteria</taxon>
        <taxon>Pseudomonadales</taxon>
        <taxon>Pseudomonadaceae</taxon>
        <taxon>Pseudomonas</taxon>
    </lineage>
</organism>
<keyword evidence="4" id="KW-1185">Reference proteome</keyword>
<evidence type="ECO:0000313" key="4">
    <source>
        <dbReference type="Proteomes" id="UP000199524"/>
    </source>
</evidence>
<protein>
    <submittedName>
        <fullName evidence="3">Rhodanese-like domain-containing protein</fullName>
    </submittedName>
</protein>
<dbReference type="InterPro" id="IPR001763">
    <property type="entry name" value="Rhodanese-like_dom"/>
</dbReference>
<gene>
    <name evidence="3" type="ORF">SAMN05216598_5619</name>
</gene>
<reference evidence="4" key="1">
    <citation type="submission" date="2016-10" db="EMBL/GenBank/DDBJ databases">
        <authorList>
            <person name="Varghese N."/>
            <person name="Submissions S."/>
        </authorList>
    </citation>
    <scope>NUCLEOTIDE SEQUENCE [LARGE SCALE GENOMIC DNA]</scope>
    <source>
        <strain evidence="4">ATCC 23835</strain>
    </source>
</reference>
<evidence type="ECO:0000259" key="2">
    <source>
        <dbReference type="PROSITE" id="PS50206"/>
    </source>
</evidence>
<keyword evidence="1" id="KW-0732">Signal</keyword>
<dbReference type="InterPro" id="IPR036873">
    <property type="entry name" value="Rhodanese-like_dom_sf"/>
</dbReference>
<dbReference type="RefSeq" id="WP_090210657.1">
    <property type="nucleotide sequence ID" value="NZ_LT629777.1"/>
</dbReference>
<dbReference type="AlphaFoldDB" id="A0A1H2A835"/>
<dbReference type="CDD" id="cd00158">
    <property type="entry name" value="RHOD"/>
    <property type="match status" value="1"/>
</dbReference>
<proteinExistence type="predicted"/>
<dbReference type="Pfam" id="PF00581">
    <property type="entry name" value="Rhodanese"/>
    <property type="match status" value="1"/>
</dbReference>
<feature type="signal peptide" evidence="1">
    <location>
        <begin position="1"/>
        <end position="22"/>
    </location>
</feature>
<dbReference type="EMBL" id="LT629777">
    <property type="protein sequence ID" value="SDT42128.1"/>
    <property type="molecule type" value="Genomic_DNA"/>
</dbReference>
<dbReference type="GeneID" id="300210456"/>
<dbReference type="Proteomes" id="UP000199524">
    <property type="component" value="Chromosome I"/>
</dbReference>
<dbReference type="Gene3D" id="3.40.250.10">
    <property type="entry name" value="Rhodanese-like domain"/>
    <property type="match status" value="1"/>
</dbReference>
<feature type="domain" description="Rhodanese" evidence="2">
    <location>
        <begin position="34"/>
        <end position="133"/>
    </location>
</feature>
<dbReference type="PROSITE" id="PS50206">
    <property type="entry name" value="RHODANESE_3"/>
    <property type="match status" value="1"/>
</dbReference>
<dbReference type="SUPFAM" id="SSF52821">
    <property type="entry name" value="Rhodanese/Cell cycle control phosphatase"/>
    <property type="match status" value="1"/>
</dbReference>
<name>A0A1H2A835_9PSED</name>
<evidence type="ECO:0000313" key="3">
    <source>
        <dbReference type="EMBL" id="SDT42128.1"/>
    </source>
</evidence>
<accession>A0A1H2A835</accession>
<evidence type="ECO:0000256" key="1">
    <source>
        <dbReference type="SAM" id="SignalP"/>
    </source>
</evidence>
<sequence>MRIWIAAAVTATTLLASFCAQAGIIDVNRAVDEIRDGALILDLRNNSDFAAGNIHNSLQVDLTLENGTGISAEGLAYQLRLVVLDPNATVVIYSDTNQHALEAEDTLIRRGYFGIVNGGNYNELRDALFDHVEDTPTWVFDNDDDIADQSTPTTTPIE</sequence>
<feature type="chain" id="PRO_5009268544" evidence="1">
    <location>
        <begin position="23"/>
        <end position="158"/>
    </location>
</feature>